<feature type="coiled-coil region" evidence="1">
    <location>
        <begin position="700"/>
        <end position="727"/>
    </location>
</feature>
<evidence type="ECO:0000313" key="4">
    <source>
        <dbReference type="EMBL" id="MCV3754341.1"/>
    </source>
</evidence>
<dbReference type="PROSITE" id="PS51257">
    <property type="entry name" value="PROKAR_LIPOPROTEIN"/>
    <property type="match status" value="1"/>
</dbReference>
<comment type="caution">
    <text evidence="4">The sequence shown here is derived from an EMBL/GenBank/DDBJ whole genome shotgun (WGS) entry which is preliminary data.</text>
</comment>
<evidence type="ECO:0008006" key="6">
    <source>
        <dbReference type="Google" id="ProtNLM"/>
    </source>
</evidence>
<sequence>MKKHLIKILLAPVVLGGALILVACKTANTQDKELKDENLKHEQPNNNEKNPAPQTHLPNTSSDSTTKNELESGGKNDNENHDQTQHNHSNAEIDNSKTNPINPDNPVESENNSQPKKEPNTQDASNSESEHTDNQSSSDQNPNNNVIEPDTPSNPQTIKPDNSSATFNQKLKAAQNKFVHIKNKMLKFNQKKLQMPYYMLFSKNQFGTNNENDQGSWIDDMQLLIGQLKVITKENYSSDKYNQLVEIFDRIEKRFDQQEESENTPTVVFEKKPNAQQAHQELLKEIKSLQKRNFFTEKYDTNEKAISMKQFYDDYNDLISHQYYKFPYLSLGSAATVMFKEKDGNLFTFSASNNQLSNEAKQAMIKYVKEGLDLLENGMSIYEKVFVLTRYVDDHLNYMNNSNGLNDAYIRHAGVCKEYVEQAAILYSMANLDFRIITGEQHIFFAFKNANNKWFITDPTHLDTRPIDIDYPIAYEGSAKLISEMGEMFKWRRHLTWDTLINGLEHTKYLNDLNESNMISEQESNSLFNKQIDPQNESNYHYYNRKFYLVKQNDIISFQSSNKNETINFLEDQILNEAYVKQIKGVQFKNLVAGYKNHLYVIGSKDQQTHIYDINLDDYTIIQNNHPISFDVSDLTYTINENEIILNLNNQTKISLPKPNDYQFNDDIFNFNKRLKLAYLIFGLYHDESNENDAHLLTKLDNIEQLIANSNTKLKDIKKSLDDVEKTLHPTN</sequence>
<feature type="region of interest" description="Disordered" evidence="2">
    <location>
        <begin position="34"/>
        <end position="163"/>
    </location>
</feature>
<organism evidence="4 5">
    <name type="scientific">Ureaplasma zalophigenitalium</name>
    <dbReference type="NCBI Taxonomy" id="907723"/>
    <lineage>
        <taxon>Bacteria</taxon>
        <taxon>Bacillati</taxon>
        <taxon>Mycoplasmatota</taxon>
        <taxon>Mycoplasmoidales</taxon>
        <taxon>Mycoplasmoidaceae</taxon>
        <taxon>Ureaplasma</taxon>
    </lineage>
</organism>
<evidence type="ECO:0000256" key="2">
    <source>
        <dbReference type="SAM" id="MobiDB-lite"/>
    </source>
</evidence>
<feature type="compositionally biased region" description="Polar residues" evidence="2">
    <location>
        <begin position="96"/>
        <end position="114"/>
    </location>
</feature>
<evidence type="ECO:0000313" key="5">
    <source>
        <dbReference type="Proteomes" id="UP001207252"/>
    </source>
</evidence>
<feature type="compositionally biased region" description="Polar residues" evidence="2">
    <location>
        <begin position="44"/>
        <end position="65"/>
    </location>
</feature>
<protein>
    <recommendedName>
        <fullName evidence="6">Transglutaminase-like domain-containing protein</fullName>
    </recommendedName>
</protein>
<reference evidence="4 5" key="1">
    <citation type="journal article" date="2020" name="Int. J. Syst. Evol. Microbiol.">
        <title>Ureaplasma miroungigenitalium sp. nov. isolated from northern elephant seals (Mirounga angustirostris) and Ureaplasma zalophigenitalium sp. nov. isolated from California sea lions (Zalophus californianus).</title>
        <authorList>
            <person name="Volokhov D.V."/>
            <person name="Gulland F.M."/>
            <person name="Gao Y."/>
            <person name="Chizhikov V.E."/>
        </authorList>
    </citation>
    <scope>NUCLEOTIDE SEQUENCE [LARGE SCALE GENOMIC DNA]</scope>
    <source>
        <strain evidence="4 5">CSL7644-GEN</strain>
    </source>
</reference>
<keyword evidence="5" id="KW-1185">Reference proteome</keyword>
<proteinExistence type="predicted"/>
<accession>A0ABT3BQ29</accession>
<evidence type="ECO:0000256" key="3">
    <source>
        <dbReference type="SAM" id="SignalP"/>
    </source>
</evidence>
<feature type="compositionally biased region" description="Polar residues" evidence="2">
    <location>
        <begin position="151"/>
        <end position="163"/>
    </location>
</feature>
<name>A0ABT3BQ29_9BACT</name>
<dbReference type="RefSeq" id="WP_263818145.1">
    <property type="nucleotide sequence ID" value="NZ_JAOXHJ010000008.1"/>
</dbReference>
<feature type="compositionally biased region" description="Low complexity" evidence="2">
    <location>
        <begin position="134"/>
        <end position="145"/>
    </location>
</feature>
<feature type="compositionally biased region" description="Basic and acidic residues" evidence="2">
    <location>
        <begin position="34"/>
        <end position="43"/>
    </location>
</feature>
<keyword evidence="1" id="KW-0175">Coiled coil</keyword>
<feature type="compositionally biased region" description="Basic and acidic residues" evidence="2">
    <location>
        <begin position="66"/>
        <end position="95"/>
    </location>
</feature>
<keyword evidence="3" id="KW-0732">Signal</keyword>
<dbReference type="Proteomes" id="UP001207252">
    <property type="component" value="Unassembled WGS sequence"/>
</dbReference>
<feature type="chain" id="PRO_5046114132" description="Transglutaminase-like domain-containing protein" evidence="3">
    <location>
        <begin position="24"/>
        <end position="732"/>
    </location>
</feature>
<gene>
    <name evidence="4" type="ORF">OF365_03040</name>
</gene>
<feature type="signal peptide" evidence="3">
    <location>
        <begin position="1"/>
        <end position="23"/>
    </location>
</feature>
<evidence type="ECO:0000256" key="1">
    <source>
        <dbReference type="SAM" id="Coils"/>
    </source>
</evidence>
<dbReference type="EMBL" id="JAOXHJ010000008">
    <property type="protein sequence ID" value="MCV3754341.1"/>
    <property type="molecule type" value="Genomic_DNA"/>
</dbReference>